<keyword evidence="1" id="KW-0732">Signal</keyword>
<evidence type="ECO:0000313" key="3">
    <source>
        <dbReference type="Proteomes" id="UP000070133"/>
    </source>
</evidence>
<dbReference type="OrthoDB" id="10346979at2759"/>
<gene>
    <name evidence="2" type="ORF">AC578_5234</name>
</gene>
<organism evidence="2 3">
    <name type="scientific">Pseudocercospora eumusae</name>
    <dbReference type="NCBI Taxonomy" id="321146"/>
    <lineage>
        <taxon>Eukaryota</taxon>
        <taxon>Fungi</taxon>
        <taxon>Dikarya</taxon>
        <taxon>Ascomycota</taxon>
        <taxon>Pezizomycotina</taxon>
        <taxon>Dothideomycetes</taxon>
        <taxon>Dothideomycetidae</taxon>
        <taxon>Mycosphaerellales</taxon>
        <taxon>Mycosphaerellaceae</taxon>
        <taxon>Pseudocercospora</taxon>
    </lineage>
</organism>
<accession>A0A139HDU7</accession>
<dbReference type="Proteomes" id="UP000070133">
    <property type="component" value="Unassembled WGS sequence"/>
</dbReference>
<comment type="caution">
    <text evidence="2">The sequence shown here is derived from an EMBL/GenBank/DDBJ whole genome shotgun (WGS) entry which is preliminary data.</text>
</comment>
<evidence type="ECO:0000256" key="1">
    <source>
        <dbReference type="SAM" id="SignalP"/>
    </source>
</evidence>
<dbReference type="EMBL" id="LFZN01000071">
    <property type="protein sequence ID" value="KXT00559.1"/>
    <property type="molecule type" value="Genomic_DNA"/>
</dbReference>
<feature type="chain" id="PRO_5007806666" evidence="1">
    <location>
        <begin position="20"/>
        <end position="131"/>
    </location>
</feature>
<name>A0A139HDU7_9PEZI</name>
<evidence type="ECO:0000313" key="2">
    <source>
        <dbReference type="EMBL" id="KXT00559.1"/>
    </source>
</evidence>
<keyword evidence="3" id="KW-1185">Reference proteome</keyword>
<proteinExistence type="predicted"/>
<protein>
    <submittedName>
        <fullName evidence="2">Uncharacterized protein</fullName>
    </submittedName>
</protein>
<feature type="signal peptide" evidence="1">
    <location>
        <begin position="1"/>
        <end position="19"/>
    </location>
</feature>
<sequence>MQFTSFIVALAAIGSSVLAAPVQDEVESPHLAPRAVNHVDQVNQINQVLQSAGVQITHEAHQVSFCVAGTCYYNYRTLLFDGCSSYGVLGYCGDGVQFDWPTLYNNYPHFLDYDYFDNYCNYPLYVNCEFY</sequence>
<dbReference type="AlphaFoldDB" id="A0A139HDU7"/>
<reference evidence="2 3" key="1">
    <citation type="submission" date="2015-07" db="EMBL/GenBank/DDBJ databases">
        <title>Comparative genomics of the Sigatoka disease complex on banana suggests a link between parallel evolutionary changes in Pseudocercospora fijiensis and Pseudocercospora eumusae and increased virulence on the banana host.</title>
        <authorList>
            <person name="Chang T.-C."/>
            <person name="Salvucci A."/>
            <person name="Crous P.W."/>
            <person name="Stergiopoulos I."/>
        </authorList>
    </citation>
    <scope>NUCLEOTIDE SEQUENCE [LARGE SCALE GENOMIC DNA]</scope>
    <source>
        <strain evidence="2 3">CBS 114824</strain>
    </source>
</reference>